<dbReference type="RefSeq" id="WP_209845814.1">
    <property type="nucleotide sequence ID" value="NZ_CBCRVE010000002.1"/>
</dbReference>
<organism evidence="2 3">
    <name type="scientific">Paenibacillus sediminis</name>
    <dbReference type="NCBI Taxonomy" id="664909"/>
    <lineage>
        <taxon>Bacteria</taxon>
        <taxon>Bacillati</taxon>
        <taxon>Bacillota</taxon>
        <taxon>Bacilli</taxon>
        <taxon>Bacillales</taxon>
        <taxon>Paenibacillaceae</taxon>
        <taxon>Paenibacillus</taxon>
    </lineage>
</organism>
<feature type="domain" description="Transcription regulator PadR N-terminal" evidence="1">
    <location>
        <begin position="6"/>
        <end position="78"/>
    </location>
</feature>
<accession>A0ABS4H0K8</accession>
<evidence type="ECO:0000259" key="1">
    <source>
        <dbReference type="Pfam" id="PF03551"/>
    </source>
</evidence>
<name>A0ABS4H0K8_9BACL</name>
<dbReference type="PANTHER" id="PTHR33169">
    <property type="entry name" value="PADR-FAMILY TRANSCRIPTIONAL REGULATOR"/>
    <property type="match status" value="1"/>
</dbReference>
<comment type="caution">
    <text evidence="2">The sequence shown here is derived from an EMBL/GenBank/DDBJ whole genome shotgun (WGS) entry which is preliminary data.</text>
</comment>
<gene>
    <name evidence="2" type="ORF">J2Z20_000921</name>
</gene>
<dbReference type="SUPFAM" id="SSF46785">
    <property type="entry name" value="Winged helix' DNA-binding domain"/>
    <property type="match status" value="1"/>
</dbReference>
<dbReference type="InterPro" id="IPR052509">
    <property type="entry name" value="Metal_resp_DNA-bind_regulator"/>
</dbReference>
<dbReference type="InterPro" id="IPR036388">
    <property type="entry name" value="WH-like_DNA-bd_sf"/>
</dbReference>
<evidence type="ECO:0000313" key="3">
    <source>
        <dbReference type="Proteomes" id="UP001519273"/>
    </source>
</evidence>
<reference evidence="2 3" key="1">
    <citation type="submission" date="2021-03" db="EMBL/GenBank/DDBJ databases">
        <title>Genomic Encyclopedia of Type Strains, Phase IV (KMG-IV): sequencing the most valuable type-strain genomes for metagenomic binning, comparative biology and taxonomic classification.</title>
        <authorList>
            <person name="Goeker M."/>
        </authorList>
    </citation>
    <scope>NUCLEOTIDE SEQUENCE [LARGE SCALE GENOMIC DNA]</scope>
    <source>
        <strain evidence="2 3">DSM 23491</strain>
    </source>
</reference>
<dbReference type="Gene3D" id="1.10.10.10">
    <property type="entry name" value="Winged helix-like DNA-binding domain superfamily/Winged helix DNA-binding domain"/>
    <property type="match status" value="1"/>
</dbReference>
<protein>
    <submittedName>
        <fullName evidence="2">DNA-binding PadR family transcriptional regulator</fullName>
    </submittedName>
</protein>
<dbReference type="Pfam" id="PF03551">
    <property type="entry name" value="PadR"/>
    <property type="match status" value="1"/>
</dbReference>
<dbReference type="PANTHER" id="PTHR33169:SF26">
    <property type="entry name" value="CONSERVED PROTEIN"/>
    <property type="match status" value="1"/>
</dbReference>
<proteinExistence type="predicted"/>
<keyword evidence="2" id="KW-0238">DNA-binding</keyword>
<dbReference type="EMBL" id="JAGGKP010000001">
    <property type="protein sequence ID" value="MBP1936060.1"/>
    <property type="molecule type" value="Genomic_DNA"/>
</dbReference>
<keyword evidence="3" id="KW-1185">Reference proteome</keyword>
<sequence length="176" mass="20599">MLELAILGFLHESPMHGYELKQRLTMLTGHFRPVSDGALYPAISRLEKNKFLVKKREPGENGQEKMVLYLTEEGVAKLMKELADPEEMDISDRNRFFTLLAFLKFLEPQAQINVLQRRLNFLMGGKSFFSNNGTLIKYTEDHDLFRHGMLHIARETSRVERQWLKDTIIKLEEMNK</sequence>
<dbReference type="Proteomes" id="UP001519273">
    <property type="component" value="Unassembled WGS sequence"/>
</dbReference>
<evidence type="ECO:0000313" key="2">
    <source>
        <dbReference type="EMBL" id="MBP1936060.1"/>
    </source>
</evidence>
<dbReference type="InterPro" id="IPR005149">
    <property type="entry name" value="Tscrpt_reg_PadR_N"/>
</dbReference>
<dbReference type="InterPro" id="IPR036390">
    <property type="entry name" value="WH_DNA-bd_sf"/>
</dbReference>
<dbReference type="GO" id="GO:0003677">
    <property type="term" value="F:DNA binding"/>
    <property type="evidence" value="ECO:0007669"/>
    <property type="project" value="UniProtKB-KW"/>
</dbReference>